<keyword evidence="2" id="KW-1185">Reference proteome</keyword>
<protein>
    <submittedName>
        <fullName evidence="1">Uncharacterized protein</fullName>
    </submittedName>
</protein>
<dbReference type="Proteomes" id="UP000030300">
    <property type="component" value="Chromosome"/>
</dbReference>
<proteinExistence type="predicted"/>
<organism evidence="1 2">
    <name type="scientific">Nocardioides simplex</name>
    <name type="common">Arthrobacter simplex</name>
    <dbReference type="NCBI Taxonomy" id="2045"/>
    <lineage>
        <taxon>Bacteria</taxon>
        <taxon>Bacillati</taxon>
        <taxon>Actinomycetota</taxon>
        <taxon>Actinomycetes</taxon>
        <taxon>Propionibacteriales</taxon>
        <taxon>Nocardioidaceae</taxon>
        <taxon>Pimelobacter</taxon>
    </lineage>
</organism>
<dbReference type="STRING" id="2045.KR76_15260"/>
<dbReference type="GeneID" id="96610205"/>
<dbReference type="EMBL" id="CP009896">
    <property type="protein sequence ID" value="AIY17785.1"/>
    <property type="molecule type" value="Genomic_DNA"/>
</dbReference>
<accession>A0A0A1DQW3</accession>
<dbReference type="RefSeq" id="WP_038679465.1">
    <property type="nucleotide sequence ID" value="NZ_BJMC01000009.1"/>
</dbReference>
<reference evidence="1 2" key="1">
    <citation type="journal article" date="2015" name="Genome Announc.">
        <title>Complete Genome Sequence of Steroid-Transforming Nocardioides simplex VKM Ac-2033D.</title>
        <authorList>
            <person name="Shtratnikova V.Y."/>
            <person name="Schelkunov M.I."/>
            <person name="Pekov Y.A."/>
            <person name="Fokina V.V."/>
            <person name="Logacheva M.D."/>
            <person name="Sokolov S.L."/>
            <person name="Bragin E.Y."/>
            <person name="Ashapkin V.V."/>
            <person name="Donova M.V."/>
        </authorList>
    </citation>
    <scope>NUCLEOTIDE SEQUENCE [LARGE SCALE GENOMIC DNA]</scope>
    <source>
        <strain evidence="1 2">VKM Ac-2033D</strain>
    </source>
</reference>
<dbReference type="HOGENOM" id="CLU_1336362_0_0_11"/>
<evidence type="ECO:0000313" key="1">
    <source>
        <dbReference type="EMBL" id="AIY17785.1"/>
    </source>
</evidence>
<dbReference type="AlphaFoldDB" id="A0A0A1DQW3"/>
<gene>
    <name evidence="1" type="ORF">KR76_15260</name>
</gene>
<dbReference type="KEGG" id="psim:KR76_15260"/>
<evidence type="ECO:0000313" key="2">
    <source>
        <dbReference type="Proteomes" id="UP000030300"/>
    </source>
</evidence>
<name>A0A0A1DQW3_NOCSI</name>
<sequence>MTDQPAANVPTADTAGLIDDFLDLDEILSAQVHRAEKTEILYLKPHLEAEIDALEAELQKVSSDPSRTDRSGEAAVGDQPAGSATVEELAEQIQAKRREYAESGKKVLLRQLPSEEWTGFEATWKKALDTGSPYPAEMWDDLISKCAVRPTMPVDKVKALRKKLGYPPLHKLALTAWKLNTEGGVSVPFSRLSSDVLRPSPFGTN</sequence>